<evidence type="ECO:0000259" key="8">
    <source>
        <dbReference type="PROSITE" id="PS50893"/>
    </source>
</evidence>
<comment type="caution">
    <text evidence="10">The sequence shown here is derived from an EMBL/GenBank/DDBJ whole genome shotgun (WGS) entry which is preliminary data.</text>
</comment>
<keyword evidence="4 10" id="KW-0067">ATP-binding</keyword>
<dbReference type="InterPro" id="IPR011527">
    <property type="entry name" value="ABC1_TM_dom"/>
</dbReference>
<dbReference type="SUPFAM" id="SSF90123">
    <property type="entry name" value="ABC transporter transmembrane region"/>
    <property type="match status" value="1"/>
</dbReference>
<dbReference type="Gene3D" id="1.20.1560.10">
    <property type="entry name" value="ABC transporter type 1, transmembrane domain"/>
    <property type="match status" value="1"/>
</dbReference>
<sequence>MTALWQVFALLWRDQRRALLRGAVLGVVVLLAGVSLLGVSGWFITAAAAAGLAGTGAVFDVFRPSAMVRFLALGRTAARYGERVLSHDATLRAFASLRVRLLSAYARLPYDRLVALRGPQVLNRLTADIDALDGVPLRLILPLIAGLLAQAVAFAVLWALLGFEIAAMLALGFVAGGGCILIWAGRAALAPSRRAELAGQAFRTRLIDLVQARGDLAIYGQLVAQQTAVLAADQRRQIDRLHQDRIERRAGAALACLGTLLSSAALGLGMLAAQQGALSPALAATGFFASLALQETLAPLRRAMAEFGRMALAARRVMGGLAPVALQTGSAVTATTLHLEAASYHRAGASRPSLAPLTLSLAPGQTVALAGASGVGKSTALMLAAGLLQPSSGRVLLGTDPLETCSETALRAQITLVPQRSALMAGSIRQALTLAAPDADDASLWAALQATQLDQVIAAKGGLSFQLGPKGSGLSGGESRRLCLARALLKRPAILLLDEPTEGLDADTAALVLAGIRRHLPQAAILTASHRPAELDWADIVLQLT</sequence>
<evidence type="ECO:0000256" key="5">
    <source>
        <dbReference type="ARBA" id="ARBA00022989"/>
    </source>
</evidence>
<dbReference type="EMBL" id="BSPP01000007">
    <property type="protein sequence ID" value="GLS87006.1"/>
    <property type="molecule type" value="Genomic_DNA"/>
</dbReference>
<keyword evidence="3" id="KW-0547">Nucleotide-binding</keyword>
<dbReference type="GO" id="GO:0005524">
    <property type="term" value="F:ATP binding"/>
    <property type="evidence" value="ECO:0007669"/>
    <property type="project" value="UniProtKB-KW"/>
</dbReference>
<evidence type="ECO:0000256" key="1">
    <source>
        <dbReference type="ARBA" id="ARBA00004651"/>
    </source>
</evidence>
<evidence type="ECO:0000256" key="4">
    <source>
        <dbReference type="ARBA" id="ARBA00022840"/>
    </source>
</evidence>
<evidence type="ECO:0000313" key="11">
    <source>
        <dbReference type="Proteomes" id="UP001157355"/>
    </source>
</evidence>
<dbReference type="InterPro" id="IPR017871">
    <property type="entry name" value="ABC_transporter-like_CS"/>
</dbReference>
<evidence type="ECO:0000256" key="7">
    <source>
        <dbReference type="SAM" id="Phobius"/>
    </source>
</evidence>
<proteinExistence type="predicted"/>
<organism evidence="10 11">
    <name type="scientific">Cypionkella aquatica</name>
    <dbReference type="NCBI Taxonomy" id="1756042"/>
    <lineage>
        <taxon>Bacteria</taxon>
        <taxon>Pseudomonadati</taxon>
        <taxon>Pseudomonadota</taxon>
        <taxon>Alphaproteobacteria</taxon>
        <taxon>Rhodobacterales</taxon>
        <taxon>Paracoccaceae</taxon>
        <taxon>Cypionkella</taxon>
    </lineage>
</organism>
<dbReference type="AlphaFoldDB" id="A0AA37X3Q6"/>
<accession>A0AA37X3Q6</accession>
<name>A0AA37X3Q6_9RHOB</name>
<dbReference type="Gene3D" id="3.40.50.300">
    <property type="entry name" value="P-loop containing nucleotide triphosphate hydrolases"/>
    <property type="match status" value="1"/>
</dbReference>
<dbReference type="Proteomes" id="UP001157355">
    <property type="component" value="Unassembled WGS sequence"/>
</dbReference>
<keyword evidence="6 7" id="KW-0472">Membrane</keyword>
<feature type="transmembrane region" description="Helical" evidence="7">
    <location>
        <begin position="42"/>
        <end position="62"/>
    </location>
</feature>
<dbReference type="PROSITE" id="PS50893">
    <property type="entry name" value="ABC_TRANSPORTER_2"/>
    <property type="match status" value="1"/>
</dbReference>
<evidence type="ECO:0000313" key="10">
    <source>
        <dbReference type="EMBL" id="GLS87006.1"/>
    </source>
</evidence>
<feature type="transmembrane region" description="Helical" evidence="7">
    <location>
        <begin position="250"/>
        <end position="272"/>
    </location>
</feature>
<protein>
    <submittedName>
        <fullName evidence="10">ABC transporter ATP-binding protein</fullName>
    </submittedName>
</protein>
<dbReference type="GO" id="GO:0016887">
    <property type="term" value="F:ATP hydrolysis activity"/>
    <property type="evidence" value="ECO:0007669"/>
    <property type="project" value="InterPro"/>
</dbReference>
<dbReference type="PROSITE" id="PS50929">
    <property type="entry name" value="ABC_TM1F"/>
    <property type="match status" value="1"/>
</dbReference>
<dbReference type="PANTHER" id="PTHR43394:SF1">
    <property type="entry name" value="ATP-BINDING CASSETTE SUB-FAMILY B MEMBER 10, MITOCHONDRIAL"/>
    <property type="match status" value="1"/>
</dbReference>
<feature type="transmembrane region" description="Helical" evidence="7">
    <location>
        <begin position="139"/>
        <end position="159"/>
    </location>
</feature>
<feature type="transmembrane region" description="Helical" evidence="7">
    <location>
        <begin position="18"/>
        <end position="36"/>
    </location>
</feature>
<feature type="domain" description="ABC transporter" evidence="8">
    <location>
        <begin position="337"/>
        <end position="544"/>
    </location>
</feature>
<keyword evidence="5 7" id="KW-1133">Transmembrane helix</keyword>
<reference evidence="10 11" key="1">
    <citation type="journal article" date="2014" name="Int. J. Syst. Evol. Microbiol.">
        <title>Complete genome sequence of Corynebacterium casei LMG S-19264T (=DSM 44701T), isolated from a smear-ripened cheese.</title>
        <authorList>
            <consortium name="US DOE Joint Genome Institute (JGI-PGF)"/>
            <person name="Walter F."/>
            <person name="Albersmeier A."/>
            <person name="Kalinowski J."/>
            <person name="Ruckert C."/>
        </authorList>
    </citation>
    <scope>NUCLEOTIDE SEQUENCE [LARGE SCALE GENOMIC DNA]</scope>
    <source>
        <strain evidence="10 11">NBRC 111766</strain>
    </source>
</reference>
<gene>
    <name evidence="10" type="ORF">GCM10010873_19800</name>
</gene>
<dbReference type="PANTHER" id="PTHR43394">
    <property type="entry name" value="ATP-DEPENDENT PERMEASE MDL1, MITOCHONDRIAL"/>
    <property type="match status" value="1"/>
</dbReference>
<feature type="transmembrane region" description="Helical" evidence="7">
    <location>
        <begin position="165"/>
        <end position="184"/>
    </location>
</feature>
<dbReference type="InterPro" id="IPR003439">
    <property type="entry name" value="ABC_transporter-like_ATP-bd"/>
</dbReference>
<dbReference type="Pfam" id="PF00005">
    <property type="entry name" value="ABC_tran"/>
    <property type="match status" value="1"/>
</dbReference>
<evidence type="ECO:0000256" key="3">
    <source>
        <dbReference type="ARBA" id="ARBA00022741"/>
    </source>
</evidence>
<dbReference type="SUPFAM" id="SSF52540">
    <property type="entry name" value="P-loop containing nucleoside triphosphate hydrolases"/>
    <property type="match status" value="1"/>
</dbReference>
<evidence type="ECO:0000256" key="6">
    <source>
        <dbReference type="ARBA" id="ARBA00023136"/>
    </source>
</evidence>
<dbReference type="InterPro" id="IPR036640">
    <property type="entry name" value="ABC1_TM_sf"/>
</dbReference>
<dbReference type="InterPro" id="IPR027417">
    <property type="entry name" value="P-loop_NTPase"/>
</dbReference>
<dbReference type="PROSITE" id="PS00211">
    <property type="entry name" value="ABC_TRANSPORTER_1"/>
    <property type="match status" value="1"/>
</dbReference>
<evidence type="ECO:0000256" key="2">
    <source>
        <dbReference type="ARBA" id="ARBA00022692"/>
    </source>
</evidence>
<dbReference type="GO" id="GO:0005886">
    <property type="term" value="C:plasma membrane"/>
    <property type="evidence" value="ECO:0007669"/>
    <property type="project" value="UniProtKB-SubCell"/>
</dbReference>
<evidence type="ECO:0000259" key="9">
    <source>
        <dbReference type="PROSITE" id="PS50929"/>
    </source>
</evidence>
<comment type="subcellular location">
    <subcellularLocation>
        <location evidence="1">Cell membrane</location>
        <topology evidence="1">Multi-pass membrane protein</topology>
    </subcellularLocation>
</comment>
<dbReference type="CDD" id="cd03228">
    <property type="entry name" value="ABCC_MRP_Like"/>
    <property type="match status" value="1"/>
</dbReference>
<dbReference type="InterPro" id="IPR003593">
    <property type="entry name" value="AAA+_ATPase"/>
</dbReference>
<dbReference type="SMART" id="SM00382">
    <property type="entry name" value="AAA"/>
    <property type="match status" value="1"/>
</dbReference>
<keyword evidence="2 7" id="KW-0812">Transmembrane</keyword>
<dbReference type="GO" id="GO:0015421">
    <property type="term" value="F:ABC-type oligopeptide transporter activity"/>
    <property type="evidence" value="ECO:0007669"/>
    <property type="project" value="TreeGrafter"/>
</dbReference>
<feature type="domain" description="ABC transmembrane type-1" evidence="9">
    <location>
        <begin position="22"/>
        <end position="309"/>
    </location>
</feature>
<dbReference type="InterPro" id="IPR039421">
    <property type="entry name" value="Type_1_exporter"/>
</dbReference>
<keyword evidence="11" id="KW-1185">Reference proteome</keyword>
<dbReference type="RefSeq" id="WP_284325188.1">
    <property type="nucleotide sequence ID" value="NZ_BSPP01000007.1"/>
</dbReference>